<dbReference type="Gene3D" id="3.30.2350.10">
    <property type="entry name" value="Pseudouridine synthase"/>
    <property type="match status" value="1"/>
</dbReference>
<accession>A0ABY8J015</accession>
<dbReference type="PANTHER" id="PTHR21600:SF71">
    <property type="entry name" value="PSEUDOURIDINE SYNTHASE"/>
    <property type="match status" value="1"/>
</dbReference>
<dbReference type="InterPro" id="IPR050188">
    <property type="entry name" value="RluA_PseudoU_synthase"/>
</dbReference>
<feature type="domain" description="Pseudouridine synthase RsuA/RluA-like" evidence="4">
    <location>
        <begin position="94"/>
        <end position="246"/>
    </location>
</feature>
<dbReference type="PANTHER" id="PTHR21600">
    <property type="entry name" value="MITOCHONDRIAL RNA PSEUDOURIDINE SYNTHASE"/>
    <property type="match status" value="1"/>
</dbReference>
<keyword evidence="3 5" id="KW-0413">Isomerase</keyword>
<comment type="function">
    <text evidence="3">Responsible for synthesis of pseudouridine from uracil.</text>
</comment>
<dbReference type="Pfam" id="PF00849">
    <property type="entry name" value="PseudoU_synth_2"/>
    <property type="match status" value="1"/>
</dbReference>
<keyword evidence="6" id="KW-1185">Reference proteome</keyword>
<dbReference type="CDD" id="cd02869">
    <property type="entry name" value="PseudoU_synth_RluA_like"/>
    <property type="match status" value="1"/>
</dbReference>
<organism evidence="5 6">
    <name type="scientific">Halobacillus naozhouensis</name>
    <dbReference type="NCBI Taxonomy" id="554880"/>
    <lineage>
        <taxon>Bacteria</taxon>
        <taxon>Bacillati</taxon>
        <taxon>Bacillota</taxon>
        <taxon>Bacilli</taxon>
        <taxon>Bacillales</taxon>
        <taxon>Bacillaceae</taxon>
        <taxon>Halobacillus</taxon>
    </lineage>
</organism>
<dbReference type="InterPro" id="IPR006145">
    <property type="entry name" value="PsdUridine_synth_RsuA/RluA"/>
</dbReference>
<dbReference type="GO" id="GO:0016853">
    <property type="term" value="F:isomerase activity"/>
    <property type="evidence" value="ECO:0007669"/>
    <property type="project" value="UniProtKB-KW"/>
</dbReference>
<evidence type="ECO:0000256" key="3">
    <source>
        <dbReference type="RuleBase" id="RU362028"/>
    </source>
</evidence>
<comment type="catalytic activity">
    <reaction evidence="1 3">
        <text>a uridine in RNA = a pseudouridine in RNA</text>
        <dbReference type="Rhea" id="RHEA:48348"/>
        <dbReference type="Rhea" id="RHEA-COMP:12068"/>
        <dbReference type="Rhea" id="RHEA-COMP:12069"/>
        <dbReference type="ChEBI" id="CHEBI:65314"/>
        <dbReference type="ChEBI" id="CHEBI:65315"/>
    </reaction>
</comment>
<name>A0ABY8J015_9BACI</name>
<dbReference type="InterPro" id="IPR006225">
    <property type="entry name" value="PsdUridine_synth_RluC/D"/>
</dbReference>
<evidence type="ECO:0000259" key="4">
    <source>
        <dbReference type="Pfam" id="PF00849"/>
    </source>
</evidence>
<dbReference type="SUPFAM" id="SSF55120">
    <property type="entry name" value="Pseudouridine synthase"/>
    <property type="match status" value="1"/>
</dbReference>
<dbReference type="InterPro" id="IPR020103">
    <property type="entry name" value="PsdUridine_synth_cat_dom_sf"/>
</dbReference>
<dbReference type="EMBL" id="CP121671">
    <property type="protein sequence ID" value="WFT75839.1"/>
    <property type="molecule type" value="Genomic_DNA"/>
</dbReference>
<dbReference type="InterPro" id="IPR006224">
    <property type="entry name" value="PsdUridine_synth_RluA-like_CS"/>
</dbReference>
<evidence type="ECO:0000256" key="1">
    <source>
        <dbReference type="ARBA" id="ARBA00000073"/>
    </source>
</evidence>
<dbReference type="RefSeq" id="WP_283077802.1">
    <property type="nucleotide sequence ID" value="NZ_CP121671.1"/>
</dbReference>
<dbReference type="EC" id="5.4.99.-" evidence="3"/>
<sequence length="311" mass="35770">MKTRRQGEWFEITIPKKWDSYTIERILKSEWKVPRKLLHKHRSERSVTLNNESRHWKQTQVSAGDALRIKLFEPRPLEVTPTYFEITVLYEDDHLLVVNKPAGVDTHPNRPQQTDTFVNAVAFYFQANGIESTPKYVHRLDRDTSGAILFAKHELAIALLGNLLKKREISRTYLAWVHGKIKPAQGTIVQPIGKDRHHPARRRVSAGGQHAETYYERIQYSDERKASLVKLKLGTGRTHQIRVHLSYAGHPLLGDELYGGEPTTLGKQALHAAKLSFTHPFTEEFVECLAPPEQKQSLFTSNHLQELLDHK</sequence>
<dbReference type="Proteomes" id="UP001221597">
    <property type="component" value="Chromosome"/>
</dbReference>
<protein>
    <recommendedName>
        <fullName evidence="3">Pseudouridine synthase</fullName>
        <ecNumber evidence="3">5.4.99.-</ecNumber>
    </recommendedName>
</protein>
<dbReference type="NCBIfam" id="TIGR00005">
    <property type="entry name" value="rluA_subfam"/>
    <property type="match status" value="1"/>
</dbReference>
<gene>
    <name evidence="5" type="ORF">P9989_05505</name>
</gene>
<evidence type="ECO:0000256" key="2">
    <source>
        <dbReference type="ARBA" id="ARBA00010876"/>
    </source>
</evidence>
<proteinExistence type="inferred from homology"/>
<dbReference type="PROSITE" id="PS01129">
    <property type="entry name" value="PSI_RLU"/>
    <property type="match status" value="1"/>
</dbReference>
<evidence type="ECO:0000313" key="6">
    <source>
        <dbReference type="Proteomes" id="UP001221597"/>
    </source>
</evidence>
<comment type="similarity">
    <text evidence="2 3">Belongs to the pseudouridine synthase RluA family.</text>
</comment>
<reference evidence="5 6" key="1">
    <citation type="submission" date="2023-04" db="EMBL/GenBank/DDBJ databases">
        <title>Genome sequence of Halobacillus naozhouensis KACC 21980.</title>
        <authorList>
            <person name="Kim S."/>
            <person name="Heo J."/>
            <person name="Kwon S.-W."/>
        </authorList>
    </citation>
    <scope>NUCLEOTIDE SEQUENCE [LARGE SCALE GENOMIC DNA]</scope>
    <source>
        <strain evidence="5 6">KCTC 13234</strain>
    </source>
</reference>
<evidence type="ECO:0000313" key="5">
    <source>
        <dbReference type="EMBL" id="WFT75839.1"/>
    </source>
</evidence>